<keyword evidence="7" id="KW-1185">Reference proteome</keyword>
<organism evidence="6 7">
    <name type="scientific">Micromonospora halophytica</name>
    <dbReference type="NCBI Taxonomy" id="47864"/>
    <lineage>
        <taxon>Bacteria</taxon>
        <taxon>Bacillati</taxon>
        <taxon>Actinomycetota</taxon>
        <taxon>Actinomycetes</taxon>
        <taxon>Micromonosporales</taxon>
        <taxon>Micromonosporaceae</taxon>
        <taxon>Micromonospora</taxon>
    </lineage>
</organism>
<dbReference type="Proteomes" id="UP000199408">
    <property type="component" value="Unassembled WGS sequence"/>
</dbReference>
<dbReference type="PANTHER" id="PTHR16950:SF16">
    <property type="entry name" value="ZINC TRANSPORTER ZIP13"/>
    <property type="match status" value="1"/>
</dbReference>
<dbReference type="EMBL" id="FMDN01000002">
    <property type="protein sequence ID" value="SCG39222.1"/>
    <property type="molecule type" value="Genomic_DNA"/>
</dbReference>
<keyword evidence="2 5" id="KW-0812">Transmembrane</keyword>
<feature type="transmembrane region" description="Helical" evidence="5">
    <location>
        <begin position="35"/>
        <end position="56"/>
    </location>
</feature>
<comment type="subcellular location">
    <subcellularLocation>
        <location evidence="1">Membrane</location>
        <topology evidence="1">Multi-pass membrane protein</topology>
    </subcellularLocation>
</comment>
<protein>
    <submittedName>
        <fullName evidence="6">Zinc and cadmium transporter</fullName>
    </submittedName>
</protein>
<name>A0A1C5GZI9_9ACTN</name>
<evidence type="ECO:0000256" key="5">
    <source>
        <dbReference type="SAM" id="Phobius"/>
    </source>
</evidence>
<sequence length="244" mass="25535">MPTLVWIVLAGSAMTALALSGSLTFILPDRIFDRIVLPLVALAAGSLVGGALFHMLPESVSALGNSLGVYVWLAAGLLAFLILEQYLHWHHCHRPVSAHRPVGYLILVADALHNLIGGLAIGAAFVTDIRLGIVTWLVAAAHEIPQEMGDFGILVHSGWSRGRALVWNVVSASTVLLGALAAYALSGHLDVAVLIPFAAGNFIYIALADLVPELTTKPAAHDKAIHTIGFCAGLALLLGVAVAT</sequence>
<evidence type="ECO:0000256" key="1">
    <source>
        <dbReference type="ARBA" id="ARBA00004141"/>
    </source>
</evidence>
<feature type="transmembrane region" description="Helical" evidence="5">
    <location>
        <begin position="192"/>
        <end position="212"/>
    </location>
</feature>
<dbReference type="AlphaFoldDB" id="A0A1C5GZI9"/>
<dbReference type="GO" id="GO:0016020">
    <property type="term" value="C:membrane"/>
    <property type="evidence" value="ECO:0007669"/>
    <property type="project" value="UniProtKB-SubCell"/>
</dbReference>
<reference evidence="7" key="1">
    <citation type="submission" date="2016-06" db="EMBL/GenBank/DDBJ databases">
        <authorList>
            <person name="Varghese N."/>
        </authorList>
    </citation>
    <scope>NUCLEOTIDE SEQUENCE [LARGE SCALE GENOMIC DNA]</scope>
    <source>
        <strain evidence="7">DSM 43171</strain>
    </source>
</reference>
<dbReference type="RefSeq" id="WP_170839272.1">
    <property type="nucleotide sequence ID" value="NZ_FMDN01000002.1"/>
</dbReference>
<feature type="transmembrane region" description="Helical" evidence="5">
    <location>
        <begin position="62"/>
        <end position="83"/>
    </location>
</feature>
<dbReference type="STRING" id="47864.GA0070560_102378"/>
<dbReference type="GO" id="GO:0005385">
    <property type="term" value="F:zinc ion transmembrane transporter activity"/>
    <property type="evidence" value="ECO:0007669"/>
    <property type="project" value="TreeGrafter"/>
</dbReference>
<feature type="transmembrane region" description="Helical" evidence="5">
    <location>
        <begin position="224"/>
        <end position="243"/>
    </location>
</feature>
<proteinExistence type="predicted"/>
<dbReference type="Pfam" id="PF02535">
    <property type="entry name" value="Zip"/>
    <property type="match status" value="1"/>
</dbReference>
<accession>A0A1C5GZI9</accession>
<keyword evidence="4 5" id="KW-0472">Membrane</keyword>
<feature type="transmembrane region" description="Helical" evidence="5">
    <location>
        <begin position="6"/>
        <end position="28"/>
    </location>
</feature>
<dbReference type="InterPro" id="IPR003689">
    <property type="entry name" value="ZIP"/>
</dbReference>
<evidence type="ECO:0000256" key="2">
    <source>
        <dbReference type="ARBA" id="ARBA00022692"/>
    </source>
</evidence>
<feature type="transmembrane region" description="Helical" evidence="5">
    <location>
        <begin position="164"/>
        <end position="185"/>
    </location>
</feature>
<evidence type="ECO:0000313" key="6">
    <source>
        <dbReference type="EMBL" id="SCG39222.1"/>
    </source>
</evidence>
<keyword evidence="3 5" id="KW-1133">Transmembrane helix</keyword>
<evidence type="ECO:0000256" key="4">
    <source>
        <dbReference type="ARBA" id="ARBA00023136"/>
    </source>
</evidence>
<dbReference type="PANTHER" id="PTHR16950">
    <property type="entry name" value="ZINC TRANSPORTER SLC39A7 HISTIDINE-RICH MEMBRANE PROTEIN KE4"/>
    <property type="match status" value="1"/>
</dbReference>
<gene>
    <name evidence="6" type="ORF">GA0070560_102378</name>
</gene>
<evidence type="ECO:0000256" key="3">
    <source>
        <dbReference type="ARBA" id="ARBA00022989"/>
    </source>
</evidence>
<dbReference type="GO" id="GO:0006882">
    <property type="term" value="P:intracellular zinc ion homeostasis"/>
    <property type="evidence" value="ECO:0007669"/>
    <property type="project" value="TreeGrafter"/>
</dbReference>
<feature type="transmembrane region" description="Helical" evidence="5">
    <location>
        <begin position="104"/>
        <end position="126"/>
    </location>
</feature>
<evidence type="ECO:0000313" key="7">
    <source>
        <dbReference type="Proteomes" id="UP000199408"/>
    </source>
</evidence>